<keyword evidence="2" id="KW-0472">Membrane</keyword>
<organism evidence="4 5">
    <name type="scientific">Dendryphion nanum</name>
    <dbReference type="NCBI Taxonomy" id="256645"/>
    <lineage>
        <taxon>Eukaryota</taxon>
        <taxon>Fungi</taxon>
        <taxon>Dikarya</taxon>
        <taxon>Ascomycota</taxon>
        <taxon>Pezizomycotina</taxon>
        <taxon>Dothideomycetes</taxon>
        <taxon>Pleosporomycetidae</taxon>
        <taxon>Pleosporales</taxon>
        <taxon>Torulaceae</taxon>
        <taxon>Dendryphion</taxon>
    </lineage>
</organism>
<dbReference type="SMART" id="SM00603">
    <property type="entry name" value="LCCL"/>
    <property type="match status" value="1"/>
</dbReference>
<accession>A0A9P9E6Z6</accession>
<keyword evidence="2" id="KW-1133">Transmembrane helix</keyword>
<feature type="transmembrane region" description="Helical" evidence="2">
    <location>
        <begin position="511"/>
        <end position="529"/>
    </location>
</feature>
<sequence length="648" mass="71530">MLPNDPHSKRQPNVVDIEHGDRSRNASSLLMPEGGQSESITPDTRRSWESNNREQPSQSHSNTLWGKISGKISSKIPPPVVRRSRIVVKWIKGPQPHIVYRIDPFFEKIQTFPIRILSRLPKIVRFGLLFVAVLLWAVLFGVVLSSYGLPRDVGGFGAPLRLSCVTRLWWDSPGCGLDGRNCLPFDDASFAFSCPADCTGVYVLNPRTIGDEQIIYRPLVVGGGPDPSEGNQPVYRGDSFICGAGIHAGVLTEERGGCGVLSLTGEKSSFSAVDRNGILSVGFNSSFPQSFNFNRDQSVLESAEQCRDPRWNLLTLSTIFTAFISLFTYTPAAFFAPIFTIIFYQIAMASDPPPYSDYASLASSAIGSFLPAALGGILIYHVSVRKTLRNLNAQIEKTILWVGACWVGALSNMTLDQIPIQRLTPHDLNQQPGAITALVFIVLIIIGIAIYQAWCLRNEGRLPRYLALYATLGLGLVILLAVPEQNLRIHHYILALLLLPGTSIQTRPSLLYQGLLVGLFINGIARWGFAPILQTAAALRGDAQLGRGIPTILEPIINSTNITFAWDGLVRGYEGVSVLVNDVERFRGFHKDGDSHFTWTRHDLDHPEFFRFGFVNYQPFGGVTYSDFTRAGTWWPNGSWSEIPPGLS</sequence>
<protein>
    <recommendedName>
        <fullName evidence="3">LCCL domain-containing protein</fullName>
    </recommendedName>
</protein>
<feature type="transmembrane region" description="Helical" evidence="2">
    <location>
        <begin position="313"/>
        <end position="346"/>
    </location>
</feature>
<feature type="region of interest" description="Disordered" evidence="1">
    <location>
        <begin position="1"/>
        <end position="65"/>
    </location>
</feature>
<evidence type="ECO:0000313" key="4">
    <source>
        <dbReference type="EMBL" id="KAH7132068.1"/>
    </source>
</evidence>
<evidence type="ECO:0000256" key="1">
    <source>
        <dbReference type="SAM" id="MobiDB-lite"/>
    </source>
</evidence>
<name>A0A9P9E6Z6_9PLEO</name>
<dbReference type="PANTHER" id="PTHR31331">
    <property type="entry name" value="LCCL DOMAIN PROTEIN (AFU_ORTHOLOGUE AFUA_5G08630)"/>
    <property type="match status" value="1"/>
</dbReference>
<gene>
    <name evidence="4" type="ORF">B0J11DRAFT_216237</name>
</gene>
<dbReference type="Pfam" id="PF03815">
    <property type="entry name" value="LCCL"/>
    <property type="match status" value="1"/>
</dbReference>
<dbReference type="InterPro" id="IPR051957">
    <property type="entry name" value="CRISP-LCCL_domain"/>
</dbReference>
<evidence type="ECO:0000259" key="3">
    <source>
        <dbReference type="PROSITE" id="PS50820"/>
    </source>
</evidence>
<reference evidence="4" key="1">
    <citation type="journal article" date="2021" name="Nat. Commun.">
        <title>Genetic determinants of endophytism in the Arabidopsis root mycobiome.</title>
        <authorList>
            <person name="Mesny F."/>
            <person name="Miyauchi S."/>
            <person name="Thiergart T."/>
            <person name="Pickel B."/>
            <person name="Atanasova L."/>
            <person name="Karlsson M."/>
            <person name="Huettel B."/>
            <person name="Barry K.W."/>
            <person name="Haridas S."/>
            <person name="Chen C."/>
            <person name="Bauer D."/>
            <person name="Andreopoulos W."/>
            <person name="Pangilinan J."/>
            <person name="LaButti K."/>
            <person name="Riley R."/>
            <person name="Lipzen A."/>
            <person name="Clum A."/>
            <person name="Drula E."/>
            <person name="Henrissat B."/>
            <person name="Kohler A."/>
            <person name="Grigoriev I.V."/>
            <person name="Martin F.M."/>
            <person name="Hacquard S."/>
        </authorList>
    </citation>
    <scope>NUCLEOTIDE SEQUENCE</scope>
    <source>
        <strain evidence="4">MPI-CAGE-CH-0243</strain>
    </source>
</reference>
<dbReference type="SUPFAM" id="SSF69848">
    <property type="entry name" value="LCCL domain"/>
    <property type="match status" value="1"/>
</dbReference>
<dbReference type="Gene3D" id="2.170.130.20">
    <property type="entry name" value="LCCL-like domain"/>
    <property type="match status" value="1"/>
</dbReference>
<feature type="transmembrane region" description="Helical" evidence="2">
    <location>
        <begin position="399"/>
        <end position="415"/>
    </location>
</feature>
<feature type="transmembrane region" description="Helical" evidence="2">
    <location>
        <begin position="123"/>
        <end position="147"/>
    </location>
</feature>
<feature type="transmembrane region" description="Helical" evidence="2">
    <location>
        <begin position="466"/>
        <end position="483"/>
    </location>
</feature>
<evidence type="ECO:0000313" key="5">
    <source>
        <dbReference type="Proteomes" id="UP000700596"/>
    </source>
</evidence>
<keyword evidence="2" id="KW-0812">Transmembrane</keyword>
<dbReference type="AlphaFoldDB" id="A0A9P9E6Z6"/>
<feature type="transmembrane region" description="Helical" evidence="2">
    <location>
        <begin position="358"/>
        <end position="379"/>
    </location>
</feature>
<evidence type="ECO:0000256" key="2">
    <source>
        <dbReference type="SAM" id="Phobius"/>
    </source>
</evidence>
<dbReference type="PROSITE" id="PS50820">
    <property type="entry name" value="LCCL"/>
    <property type="match status" value="1"/>
</dbReference>
<feature type="transmembrane region" description="Helical" evidence="2">
    <location>
        <begin position="435"/>
        <end position="454"/>
    </location>
</feature>
<dbReference type="EMBL" id="JAGMWT010000003">
    <property type="protein sequence ID" value="KAH7132068.1"/>
    <property type="molecule type" value="Genomic_DNA"/>
</dbReference>
<feature type="domain" description="LCCL" evidence="3">
    <location>
        <begin position="158"/>
        <end position="281"/>
    </location>
</feature>
<dbReference type="InterPro" id="IPR004043">
    <property type="entry name" value="LCCL"/>
</dbReference>
<proteinExistence type="predicted"/>
<dbReference type="InterPro" id="IPR036609">
    <property type="entry name" value="LCCL_sf"/>
</dbReference>
<comment type="caution">
    <text evidence="4">The sequence shown here is derived from an EMBL/GenBank/DDBJ whole genome shotgun (WGS) entry which is preliminary data.</text>
</comment>
<dbReference type="PANTHER" id="PTHR31331:SF1">
    <property type="entry name" value="CYSTEINE RICH SECRETORY PROTEIN LCCL DOMAIN CONTAINING 2"/>
    <property type="match status" value="1"/>
</dbReference>
<dbReference type="Proteomes" id="UP000700596">
    <property type="component" value="Unassembled WGS sequence"/>
</dbReference>
<feature type="compositionally biased region" description="Polar residues" evidence="1">
    <location>
        <begin position="53"/>
        <end position="64"/>
    </location>
</feature>
<keyword evidence="5" id="KW-1185">Reference proteome</keyword>
<dbReference type="OrthoDB" id="441660at2759"/>
<feature type="compositionally biased region" description="Basic and acidic residues" evidence="1">
    <location>
        <begin position="43"/>
        <end position="52"/>
    </location>
</feature>